<evidence type="ECO:0000313" key="3">
    <source>
        <dbReference type="EMBL" id="MFC5865499.1"/>
    </source>
</evidence>
<evidence type="ECO:0000259" key="2">
    <source>
        <dbReference type="Pfam" id="PF12850"/>
    </source>
</evidence>
<proteinExistence type="inferred from homology"/>
<dbReference type="InterPro" id="IPR024654">
    <property type="entry name" value="Calcineurin-like_PHP_lpxH"/>
</dbReference>
<dbReference type="PANTHER" id="PTHR42850:SF2">
    <property type="entry name" value="BLL5683 PROTEIN"/>
    <property type="match status" value="1"/>
</dbReference>
<gene>
    <name evidence="3" type="ORF">ACFPT7_24550</name>
</gene>
<dbReference type="Pfam" id="PF12850">
    <property type="entry name" value="Metallophos_2"/>
    <property type="match status" value="1"/>
</dbReference>
<dbReference type="EMBL" id="JBHSPH010000020">
    <property type="protein sequence ID" value="MFC5865499.1"/>
    <property type="molecule type" value="Genomic_DNA"/>
</dbReference>
<accession>A0ABW1ENL9</accession>
<dbReference type="Gene3D" id="3.60.21.10">
    <property type="match status" value="1"/>
</dbReference>
<dbReference type="InterPro" id="IPR050126">
    <property type="entry name" value="Ap4A_hydrolase"/>
</dbReference>
<dbReference type="PANTHER" id="PTHR42850">
    <property type="entry name" value="METALLOPHOSPHOESTERASE"/>
    <property type="match status" value="1"/>
</dbReference>
<name>A0ABW1ENL9_9BACT</name>
<organism evidence="3 4">
    <name type="scientific">Acidicapsa dinghuensis</name>
    <dbReference type="NCBI Taxonomy" id="2218256"/>
    <lineage>
        <taxon>Bacteria</taxon>
        <taxon>Pseudomonadati</taxon>
        <taxon>Acidobacteriota</taxon>
        <taxon>Terriglobia</taxon>
        <taxon>Terriglobales</taxon>
        <taxon>Acidobacteriaceae</taxon>
        <taxon>Acidicapsa</taxon>
    </lineage>
</organism>
<dbReference type="SUPFAM" id="SSF56300">
    <property type="entry name" value="Metallo-dependent phosphatases"/>
    <property type="match status" value="1"/>
</dbReference>
<protein>
    <submittedName>
        <fullName evidence="3">Metallophosphoesterase family protein</fullName>
    </submittedName>
</protein>
<dbReference type="InterPro" id="IPR029052">
    <property type="entry name" value="Metallo-depent_PP-like"/>
</dbReference>
<dbReference type="Proteomes" id="UP001596091">
    <property type="component" value="Unassembled WGS sequence"/>
</dbReference>
<dbReference type="PIRSF" id="PIRSF000883">
    <property type="entry name" value="Pesterase_MJ0912"/>
    <property type="match status" value="1"/>
</dbReference>
<comment type="caution">
    <text evidence="3">The sequence shown here is derived from an EMBL/GenBank/DDBJ whole genome shotgun (WGS) entry which is preliminary data.</text>
</comment>
<dbReference type="InterPro" id="IPR011152">
    <property type="entry name" value="Pesterase_MJ0912"/>
</dbReference>
<reference evidence="4" key="1">
    <citation type="journal article" date="2019" name="Int. J. Syst. Evol. Microbiol.">
        <title>The Global Catalogue of Microorganisms (GCM) 10K type strain sequencing project: providing services to taxonomists for standard genome sequencing and annotation.</title>
        <authorList>
            <consortium name="The Broad Institute Genomics Platform"/>
            <consortium name="The Broad Institute Genome Sequencing Center for Infectious Disease"/>
            <person name="Wu L."/>
            <person name="Ma J."/>
        </authorList>
    </citation>
    <scope>NUCLEOTIDE SEQUENCE [LARGE SCALE GENOMIC DNA]</scope>
    <source>
        <strain evidence="4">JCM 4087</strain>
    </source>
</reference>
<sequence length="240" mass="26441">MPRIAILSDIHGNLTAFDAVLKDLQITAPDLVLHGGDLADGGSAPAAIVDRIQELGWPGVLGNTDEMLFHPEALETFAAGKPALNALFDVIRRMASATREELGDERLAWLSTLPSTQHIEDVSLLHASPNSVWHAPAPDVEDKILEEAYRPFNSKVIVYGHIHHAFIRMTTTRLYINSGSVGLPYDGDPRASYVLIDGHEAQIRRVEYDLHREIAALRRKGNPACEWIADMLSTARAQMP</sequence>
<feature type="domain" description="Calcineurin-like phosphoesterase" evidence="2">
    <location>
        <begin position="3"/>
        <end position="197"/>
    </location>
</feature>
<comment type="similarity">
    <text evidence="1">Belongs to the metallophosphoesterase superfamily. YfcE family.</text>
</comment>
<evidence type="ECO:0000313" key="4">
    <source>
        <dbReference type="Proteomes" id="UP001596091"/>
    </source>
</evidence>
<dbReference type="RefSeq" id="WP_263341802.1">
    <property type="nucleotide sequence ID" value="NZ_JAGSYH010000008.1"/>
</dbReference>
<keyword evidence="4" id="KW-1185">Reference proteome</keyword>
<evidence type="ECO:0000256" key="1">
    <source>
        <dbReference type="ARBA" id="ARBA00008950"/>
    </source>
</evidence>